<evidence type="ECO:0000256" key="2">
    <source>
        <dbReference type="ARBA" id="ARBA00022448"/>
    </source>
</evidence>
<dbReference type="Gene3D" id="1.10.520.20">
    <property type="entry name" value="N-terminal domain of the delta subunit of the F1F0-ATP synthase"/>
    <property type="match status" value="1"/>
</dbReference>
<organism evidence="7">
    <name type="scientific">marine metagenome</name>
    <dbReference type="NCBI Taxonomy" id="408172"/>
    <lineage>
        <taxon>unclassified sequences</taxon>
        <taxon>metagenomes</taxon>
        <taxon>ecological metagenomes</taxon>
    </lineage>
</organism>
<evidence type="ECO:0008006" key="8">
    <source>
        <dbReference type="Google" id="ProtNLM"/>
    </source>
</evidence>
<sequence>MESDTKGVTGLTGRYASALFELADESDVLDRVAEDLRIVVRLIEENNDLDRL</sequence>
<protein>
    <recommendedName>
        <fullName evidence="8">ATP synthase subunit delta</fullName>
    </recommendedName>
</protein>
<feature type="non-terminal residue" evidence="7">
    <location>
        <position position="52"/>
    </location>
</feature>
<dbReference type="Pfam" id="PF00213">
    <property type="entry name" value="OSCP"/>
    <property type="match status" value="1"/>
</dbReference>
<dbReference type="InterPro" id="IPR026015">
    <property type="entry name" value="ATP_synth_OSCP/delta_N_sf"/>
</dbReference>
<evidence type="ECO:0000256" key="4">
    <source>
        <dbReference type="ARBA" id="ARBA00023065"/>
    </source>
</evidence>
<dbReference type="EMBL" id="UINC01047901">
    <property type="protein sequence ID" value="SVB57763.1"/>
    <property type="molecule type" value="Genomic_DNA"/>
</dbReference>
<gene>
    <name evidence="7" type="ORF">METZ01_LOCUS210617</name>
</gene>
<dbReference type="InterPro" id="IPR000711">
    <property type="entry name" value="ATPase_OSCP/dsu"/>
</dbReference>
<dbReference type="GO" id="GO:0016020">
    <property type="term" value="C:membrane"/>
    <property type="evidence" value="ECO:0007669"/>
    <property type="project" value="UniProtKB-SubCell"/>
</dbReference>
<accession>A0A382F6C9</accession>
<dbReference type="SUPFAM" id="SSF47928">
    <property type="entry name" value="N-terminal domain of the delta subunit of the F1F0-ATP synthase"/>
    <property type="match status" value="1"/>
</dbReference>
<proteinExistence type="predicted"/>
<dbReference type="GO" id="GO:0046933">
    <property type="term" value="F:proton-transporting ATP synthase activity, rotational mechanism"/>
    <property type="evidence" value="ECO:0007669"/>
    <property type="project" value="InterPro"/>
</dbReference>
<reference evidence="7" key="1">
    <citation type="submission" date="2018-05" db="EMBL/GenBank/DDBJ databases">
        <authorList>
            <person name="Lanie J.A."/>
            <person name="Ng W.-L."/>
            <person name="Kazmierczak K.M."/>
            <person name="Andrzejewski T.M."/>
            <person name="Davidsen T.M."/>
            <person name="Wayne K.J."/>
            <person name="Tettelin H."/>
            <person name="Glass J.I."/>
            <person name="Rusch D."/>
            <person name="Podicherti R."/>
            <person name="Tsui H.-C.T."/>
            <person name="Winkler M.E."/>
        </authorList>
    </citation>
    <scope>NUCLEOTIDE SEQUENCE</scope>
</reference>
<dbReference type="AlphaFoldDB" id="A0A382F6C9"/>
<evidence type="ECO:0000313" key="7">
    <source>
        <dbReference type="EMBL" id="SVB57763.1"/>
    </source>
</evidence>
<evidence type="ECO:0000256" key="5">
    <source>
        <dbReference type="ARBA" id="ARBA00023136"/>
    </source>
</evidence>
<evidence type="ECO:0000256" key="1">
    <source>
        <dbReference type="ARBA" id="ARBA00004370"/>
    </source>
</evidence>
<keyword evidence="2" id="KW-0813">Transport</keyword>
<keyword evidence="3" id="KW-0375">Hydrogen ion transport</keyword>
<comment type="subcellular location">
    <subcellularLocation>
        <location evidence="1">Membrane</location>
    </subcellularLocation>
</comment>
<evidence type="ECO:0000256" key="6">
    <source>
        <dbReference type="ARBA" id="ARBA00023310"/>
    </source>
</evidence>
<keyword evidence="4" id="KW-0406">Ion transport</keyword>
<keyword evidence="6" id="KW-0066">ATP synthesis</keyword>
<evidence type="ECO:0000256" key="3">
    <source>
        <dbReference type="ARBA" id="ARBA00022781"/>
    </source>
</evidence>
<name>A0A382F6C9_9ZZZZ</name>
<keyword evidence="5" id="KW-0472">Membrane</keyword>